<dbReference type="EMBL" id="JANBPW010000069">
    <property type="protein sequence ID" value="KAJ1951051.1"/>
    <property type="molecule type" value="Genomic_DNA"/>
</dbReference>
<organism evidence="1 2">
    <name type="scientific">Linderina macrospora</name>
    <dbReference type="NCBI Taxonomy" id="4868"/>
    <lineage>
        <taxon>Eukaryota</taxon>
        <taxon>Fungi</taxon>
        <taxon>Fungi incertae sedis</taxon>
        <taxon>Zoopagomycota</taxon>
        <taxon>Kickxellomycotina</taxon>
        <taxon>Kickxellomycetes</taxon>
        <taxon>Kickxellales</taxon>
        <taxon>Kickxellaceae</taxon>
        <taxon>Linderina</taxon>
    </lineage>
</organism>
<gene>
    <name evidence="1" type="ORF">FBU59_000381</name>
</gene>
<reference evidence="1" key="1">
    <citation type="submission" date="2022-07" db="EMBL/GenBank/DDBJ databases">
        <title>Phylogenomic reconstructions and comparative analyses of Kickxellomycotina fungi.</title>
        <authorList>
            <person name="Reynolds N.K."/>
            <person name="Stajich J.E."/>
            <person name="Barry K."/>
            <person name="Grigoriev I.V."/>
            <person name="Crous P."/>
            <person name="Smith M.E."/>
        </authorList>
    </citation>
    <scope>NUCLEOTIDE SEQUENCE</scope>
    <source>
        <strain evidence="1">NRRL 5244</strain>
    </source>
</reference>
<name>A0ACC1JGZ7_9FUNG</name>
<evidence type="ECO:0000313" key="1">
    <source>
        <dbReference type="EMBL" id="KAJ1951051.1"/>
    </source>
</evidence>
<evidence type="ECO:0000313" key="2">
    <source>
        <dbReference type="Proteomes" id="UP001150603"/>
    </source>
</evidence>
<sequence length="331" mass="36605">MVVFPPQWPPSRYPDQVEVTIDDVDDTIDSNDIVHVNPRQVLTVMAPVPTDHARRFLEILQELRTSFNSTCMAELGLAQGELLGKLVAKQSATPLSPESIGRMQEMTMQHYKAFASVLKLTEKIVPDLDTIIAQYQAILRGEYPVDADSPASSTAPSTTPATGVAAASTAKKDQSCADFDLVQFAKDPDGYVNGLIAAGLKDPHASNTQKYTYLLSRAPPLFKHFLAHEIDSFADWSAFTKKIRCAFARVATIESIKKERKEVSQFVDCNKIWMLRKVKYRNVCSELNIFSSICTVAQQQVIVDTLAKERVVSIAKCGLQNLKGKLPNTLA</sequence>
<keyword evidence="2" id="KW-1185">Reference proteome</keyword>
<dbReference type="Proteomes" id="UP001150603">
    <property type="component" value="Unassembled WGS sequence"/>
</dbReference>
<accession>A0ACC1JGZ7</accession>
<proteinExistence type="predicted"/>
<comment type="caution">
    <text evidence="1">The sequence shown here is derived from an EMBL/GenBank/DDBJ whole genome shotgun (WGS) entry which is preliminary data.</text>
</comment>
<protein>
    <submittedName>
        <fullName evidence="1">Uncharacterized protein</fullName>
    </submittedName>
</protein>